<protein>
    <submittedName>
        <fullName evidence="1">Uncharacterized protein</fullName>
    </submittedName>
</protein>
<evidence type="ECO:0000313" key="1">
    <source>
        <dbReference type="EMBL" id="SPP33624.1"/>
    </source>
</evidence>
<sequence length="69" mass="7950">MTDSGLNISEKVLKNLARLAKVKNQSVQELAEQFIQEAIENEEDIAIAKLAIQRDTRNAKFIRHEDINW</sequence>
<name>A0A3B0JGD6_9RICK</name>
<dbReference type="EMBL" id="OUNE01000235">
    <property type="protein sequence ID" value="SPP33624.1"/>
    <property type="molecule type" value="Genomic_DNA"/>
</dbReference>
<reference evidence="1" key="1">
    <citation type="submission" date="2018-04" db="EMBL/GenBank/DDBJ databases">
        <authorList>
            <person name="Go L.Y."/>
            <person name="Mitchell J.A."/>
        </authorList>
    </citation>
    <scope>NUCLEOTIDE SEQUENCE</scope>
    <source>
        <strain evidence="1">WBAD</strain>
    </source>
</reference>
<dbReference type="AlphaFoldDB" id="A0A3B0JGD6"/>
<proteinExistence type="predicted"/>
<accession>A0A3B0JGD6</accession>
<gene>
    <name evidence="1" type="ORF">WBAD_1326</name>
</gene>
<organism evidence="1">
    <name type="scientific">Wolbachia endosymbiont of Aleurodicus dispersus</name>
    <dbReference type="NCBI Taxonomy" id="1288877"/>
    <lineage>
        <taxon>Bacteria</taxon>
        <taxon>Pseudomonadati</taxon>
        <taxon>Pseudomonadota</taxon>
        <taxon>Alphaproteobacteria</taxon>
        <taxon>Rickettsiales</taxon>
        <taxon>Anaplasmataceae</taxon>
        <taxon>Wolbachieae</taxon>
        <taxon>Wolbachia</taxon>
    </lineage>
</organism>